<dbReference type="InterPro" id="IPR025856">
    <property type="entry name" value="HeH/LEM_domain"/>
</dbReference>
<gene>
    <name evidence="2" type="ORF">PSAKL28_17050</name>
</gene>
<dbReference type="CDD" id="cd12935">
    <property type="entry name" value="LEM_like"/>
    <property type="match status" value="1"/>
</dbReference>
<dbReference type="InterPro" id="IPR036361">
    <property type="entry name" value="SAP_dom_sf"/>
</dbReference>
<feature type="domain" description="HeH/LEM" evidence="1">
    <location>
        <begin position="57"/>
        <end position="90"/>
    </location>
</feature>
<evidence type="ECO:0000313" key="3">
    <source>
        <dbReference type="Proteomes" id="UP000028931"/>
    </source>
</evidence>
<protein>
    <recommendedName>
        <fullName evidence="1">HeH/LEM domain-containing protein</fullName>
    </recommendedName>
</protein>
<dbReference type="RefSeq" id="WP_038609032.1">
    <property type="nucleotide sequence ID" value="NZ_CP009048.1"/>
</dbReference>
<organism evidence="2 3">
    <name type="scientific">Pseudomonas alkylphenolica</name>
    <dbReference type="NCBI Taxonomy" id="237609"/>
    <lineage>
        <taxon>Bacteria</taxon>
        <taxon>Pseudomonadati</taxon>
        <taxon>Pseudomonadota</taxon>
        <taxon>Gammaproteobacteria</taxon>
        <taxon>Pseudomonadales</taxon>
        <taxon>Pseudomonadaceae</taxon>
        <taxon>Pseudomonas</taxon>
    </lineage>
</organism>
<evidence type="ECO:0000313" key="2">
    <source>
        <dbReference type="EMBL" id="AIL60930.1"/>
    </source>
</evidence>
<name>A0A077F953_9PSED</name>
<sequence>MPIISVEQAFKFAEGGNEVVEIPAGEHDVSDRCALVAVEHLGVATYLDGQGHAEVDPLKMSVPELKKWLAAKGIAFDPGAKKEELKALVPKND</sequence>
<dbReference type="Pfam" id="PF12949">
    <property type="entry name" value="HeH"/>
    <property type="match status" value="1"/>
</dbReference>
<evidence type="ECO:0000259" key="1">
    <source>
        <dbReference type="Pfam" id="PF12949"/>
    </source>
</evidence>
<dbReference type="OrthoDB" id="6174556at2"/>
<dbReference type="AlphaFoldDB" id="A0A077F953"/>
<reference evidence="2 3" key="1">
    <citation type="submission" date="2014-07" db="EMBL/GenBank/DDBJ databases">
        <authorList>
            <person name="Lee K."/>
            <person name="Lim J.Y."/>
            <person name="Hwang I."/>
        </authorList>
    </citation>
    <scope>NUCLEOTIDE SEQUENCE [LARGE SCALE GENOMIC DNA]</scope>
    <source>
        <strain evidence="2 3">KL28</strain>
    </source>
</reference>
<proteinExistence type="predicted"/>
<dbReference type="Proteomes" id="UP000028931">
    <property type="component" value="Chromosome"/>
</dbReference>
<dbReference type="KEGG" id="palk:PSAKL28_17050"/>
<accession>A0A077F953</accession>
<dbReference type="Gene3D" id="1.10.720.30">
    <property type="entry name" value="SAP domain"/>
    <property type="match status" value="1"/>
</dbReference>
<dbReference type="EMBL" id="CP009048">
    <property type="protein sequence ID" value="AIL60930.1"/>
    <property type="molecule type" value="Genomic_DNA"/>
</dbReference>
<dbReference type="HOGENOM" id="CLU_2410877_0_0_6"/>